<dbReference type="GO" id="GO:0008168">
    <property type="term" value="F:methyltransferase activity"/>
    <property type="evidence" value="ECO:0007669"/>
    <property type="project" value="UniProtKB-KW"/>
</dbReference>
<dbReference type="SUPFAM" id="SSF53790">
    <property type="entry name" value="Tetrapyrrole methylase"/>
    <property type="match status" value="1"/>
</dbReference>
<keyword evidence="2" id="KW-0489">Methyltransferase</keyword>
<sequence length="74" mass="8155">MNKTTNKGKLSVIGTGPGNPEHITAAARKAILEADIIIGYRTYIEQIPELLEGKEVLSSTMMQEVERCRKALNL</sequence>
<feature type="non-terminal residue" evidence="2">
    <location>
        <position position="74"/>
    </location>
</feature>
<dbReference type="PANTHER" id="PTHR47036">
    <property type="entry name" value="COBALT-FACTOR III C(17)-METHYLTRANSFERASE-RELATED"/>
    <property type="match status" value="1"/>
</dbReference>
<dbReference type="GO" id="GO:0032259">
    <property type="term" value="P:methylation"/>
    <property type="evidence" value="ECO:0007669"/>
    <property type="project" value="UniProtKB-KW"/>
</dbReference>
<dbReference type="AlphaFoldDB" id="A0A3B0VHM4"/>
<dbReference type="EC" id="2.1.1.272" evidence="2"/>
<evidence type="ECO:0000259" key="1">
    <source>
        <dbReference type="Pfam" id="PF00590"/>
    </source>
</evidence>
<proteinExistence type="predicted"/>
<organism evidence="2">
    <name type="scientific">hydrothermal vent metagenome</name>
    <dbReference type="NCBI Taxonomy" id="652676"/>
    <lineage>
        <taxon>unclassified sequences</taxon>
        <taxon>metagenomes</taxon>
        <taxon>ecological metagenomes</taxon>
    </lineage>
</organism>
<feature type="domain" description="Tetrapyrrole methylase" evidence="1">
    <location>
        <begin position="9"/>
        <end position="53"/>
    </location>
</feature>
<dbReference type="PANTHER" id="PTHR47036:SF1">
    <property type="entry name" value="COBALT-FACTOR III C(17)-METHYLTRANSFERASE-RELATED"/>
    <property type="match status" value="1"/>
</dbReference>
<accession>A0A3B0VHM4</accession>
<gene>
    <name evidence="2" type="ORF">MNBD_DELTA03-1702</name>
</gene>
<dbReference type="Gene3D" id="3.40.1010.10">
    <property type="entry name" value="Cobalt-precorrin-4 Transmethylase, Domain 1"/>
    <property type="match status" value="1"/>
</dbReference>
<evidence type="ECO:0000313" key="2">
    <source>
        <dbReference type="EMBL" id="VAW39793.1"/>
    </source>
</evidence>
<dbReference type="InterPro" id="IPR035996">
    <property type="entry name" value="4pyrrol_Methylase_sf"/>
</dbReference>
<name>A0A3B0VHM4_9ZZZZ</name>
<dbReference type="EMBL" id="UOEX01000301">
    <property type="protein sequence ID" value="VAW39793.1"/>
    <property type="molecule type" value="Genomic_DNA"/>
</dbReference>
<dbReference type="Pfam" id="PF00590">
    <property type="entry name" value="TP_methylase"/>
    <property type="match status" value="1"/>
</dbReference>
<reference evidence="2" key="1">
    <citation type="submission" date="2018-06" db="EMBL/GenBank/DDBJ databases">
        <authorList>
            <person name="Zhirakovskaya E."/>
        </authorList>
    </citation>
    <scope>NUCLEOTIDE SEQUENCE</scope>
</reference>
<dbReference type="InterPro" id="IPR051810">
    <property type="entry name" value="Precorrin_MeTrfase"/>
</dbReference>
<protein>
    <submittedName>
        <fullName evidence="2">Cobalt-precorrin-3 C(17)-methyltransferase</fullName>
        <ecNumber evidence="2">2.1.1.272</ecNumber>
    </submittedName>
</protein>
<dbReference type="InterPro" id="IPR014777">
    <property type="entry name" value="4pyrrole_Mease_sub1"/>
</dbReference>
<dbReference type="InterPro" id="IPR000878">
    <property type="entry name" value="4pyrrol_Mease"/>
</dbReference>
<keyword evidence="2" id="KW-0808">Transferase</keyword>